<accession>A0A235BB00</accession>
<comment type="subcellular location">
    <subcellularLocation>
        <location evidence="1">Membrane</location>
        <topology evidence="1">Multi-pass membrane protein</topology>
    </subcellularLocation>
</comment>
<feature type="transmembrane region" description="Helical" evidence="5">
    <location>
        <begin position="146"/>
        <end position="168"/>
    </location>
</feature>
<dbReference type="GO" id="GO:0055085">
    <property type="term" value="P:transmembrane transport"/>
    <property type="evidence" value="ECO:0007669"/>
    <property type="project" value="InterPro"/>
</dbReference>
<dbReference type="Pfam" id="PF00324">
    <property type="entry name" value="AA_permease"/>
    <property type="match status" value="1"/>
</dbReference>
<dbReference type="RefSeq" id="WP_094263406.1">
    <property type="nucleotide sequence ID" value="NZ_NOWF01000002.1"/>
</dbReference>
<keyword evidence="2 5" id="KW-0812">Transmembrane</keyword>
<feature type="transmembrane region" description="Helical" evidence="5">
    <location>
        <begin position="83"/>
        <end position="101"/>
    </location>
</feature>
<dbReference type="EMBL" id="NOWF01000002">
    <property type="protein sequence ID" value="OYD09057.1"/>
    <property type="molecule type" value="Genomic_DNA"/>
</dbReference>
<feature type="transmembrane region" description="Helical" evidence="5">
    <location>
        <begin position="231"/>
        <end position="253"/>
    </location>
</feature>
<dbReference type="GO" id="GO:0016020">
    <property type="term" value="C:membrane"/>
    <property type="evidence" value="ECO:0007669"/>
    <property type="project" value="UniProtKB-SubCell"/>
</dbReference>
<feature type="transmembrane region" description="Helical" evidence="5">
    <location>
        <begin position="12"/>
        <end position="30"/>
    </location>
</feature>
<keyword evidence="4 5" id="KW-0472">Membrane</keyword>
<feature type="transmembrane region" description="Helical" evidence="5">
    <location>
        <begin position="412"/>
        <end position="430"/>
    </location>
</feature>
<feature type="transmembrane region" description="Helical" evidence="5">
    <location>
        <begin position="113"/>
        <end position="134"/>
    </location>
</feature>
<keyword evidence="3 5" id="KW-1133">Transmembrane helix</keyword>
<evidence type="ECO:0000259" key="6">
    <source>
        <dbReference type="Pfam" id="PF00324"/>
    </source>
</evidence>
<proteinExistence type="predicted"/>
<evidence type="ECO:0000256" key="2">
    <source>
        <dbReference type="ARBA" id="ARBA00022692"/>
    </source>
</evidence>
<evidence type="ECO:0000256" key="5">
    <source>
        <dbReference type="SAM" id="Phobius"/>
    </source>
</evidence>
<reference evidence="7 8" key="1">
    <citation type="submission" date="2017-07" db="EMBL/GenBank/DDBJ databases">
        <title>The genome sequence of Paludifilum halophilum highlights mechanisms for microbial adaptation to high salt environemnts.</title>
        <authorList>
            <person name="Belbahri L."/>
        </authorList>
    </citation>
    <scope>NUCLEOTIDE SEQUENCE [LARGE SCALE GENOMIC DNA]</scope>
    <source>
        <strain evidence="7 8">DSM 102817</strain>
    </source>
</reference>
<dbReference type="PANTHER" id="PTHR42770:SF8">
    <property type="entry name" value="PUTRESCINE IMPORTER PUUP"/>
    <property type="match status" value="1"/>
</dbReference>
<feature type="transmembrane region" description="Helical" evidence="5">
    <location>
        <begin position="193"/>
        <end position="210"/>
    </location>
</feature>
<dbReference type="PANTHER" id="PTHR42770">
    <property type="entry name" value="AMINO ACID TRANSPORTER-RELATED"/>
    <property type="match status" value="1"/>
</dbReference>
<organism evidence="7 8">
    <name type="scientific">Paludifilum halophilum</name>
    <dbReference type="NCBI Taxonomy" id="1642702"/>
    <lineage>
        <taxon>Bacteria</taxon>
        <taxon>Bacillati</taxon>
        <taxon>Bacillota</taxon>
        <taxon>Bacilli</taxon>
        <taxon>Bacillales</taxon>
        <taxon>Thermoactinomycetaceae</taxon>
        <taxon>Paludifilum</taxon>
    </lineage>
</organism>
<feature type="domain" description="Amino acid permease/ SLC12A" evidence="6">
    <location>
        <begin position="16"/>
        <end position="423"/>
    </location>
</feature>
<evidence type="ECO:0000256" key="3">
    <source>
        <dbReference type="ARBA" id="ARBA00022989"/>
    </source>
</evidence>
<feature type="transmembrane region" description="Helical" evidence="5">
    <location>
        <begin position="281"/>
        <end position="306"/>
    </location>
</feature>
<name>A0A235BB00_9BACL</name>
<protein>
    <submittedName>
        <fullName evidence="7">Putrescine importer PuuP</fullName>
    </submittedName>
</protein>
<dbReference type="InterPro" id="IPR050367">
    <property type="entry name" value="APC_superfamily"/>
</dbReference>
<feature type="transmembrane region" description="Helical" evidence="5">
    <location>
        <begin position="352"/>
        <end position="375"/>
    </location>
</feature>
<dbReference type="Gene3D" id="1.20.1740.10">
    <property type="entry name" value="Amino acid/polyamine transporter I"/>
    <property type="match status" value="1"/>
</dbReference>
<dbReference type="Proteomes" id="UP000215459">
    <property type="component" value="Unassembled WGS sequence"/>
</dbReference>
<evidence type="ECO:0000313" key="7">
    <source>
        <dbReference type="EMBL" id="OYD09057.1"/>
    </source>
</evidence>
<feature type="transmembrane region" description="Helical" evidence="5">
    <location>
        <begin position="326"/>
        <end position="346"/>
    </location>
</feature>
<dbReference type="AlphaFoldDB" id="A0A235BB00"/>
<dbReference type="InterPro" id="IPR004841">
    <property type="entry name" value="AA-permease/SLC12A_dom"/>
</dbReference>
<dbReference type="PIRSF" id="PIRSF006060">
    <property type="entry name" value="AA_transporter"/>
    <property type="match status" value="1"/>
</dbReference>
<comment type="caution">
    <text evidence="7">The sequence shown here is derived from an EMBL/GenBank/DDBJ whole genome shotgun (WGS) entry which is preliminary data.</text>
</comment>
<evidence type="ECO:0000256" key="1">
    <source>
        <dbReference type="ARBA" id="ARBA00004141"/>
    </source>
</evidence>
<sequence>MNETGKLKGSLKLWQVVILGLGYLTPMTVYDSFGIVSGDTGGFVPTAYILALIAMLFTAYSYGKMVQVIPDSGSAYTYTQKTISPHLGFLVGWSSLLDYIFLPMVNALLTKIYLAAIFPGVPTWLWVILFVAGVTTINLLNVTKVANFNTIFVLFQILVMVFFVLLAARDLTHGTGYGEVFTIQPFFSPDMKFSSLVAGATVLCFSFLGFDAITTLSEETREAKKNIPRGIFLTALLGGMIFITVSYFTQALFPDLSPFHNPEAPSPEIALYTGGKLFQSIFLAGTFMGTIASGIASHTSVSRLLYAMGRDGVLPKRQFSYVHPKWGSPAFNVILVGAISLVAIFINLEIAFALINFGALIAFSFVHLSVIAHYAVRHRMHQTIRGFFQYVLIPLIGAFFITVLWFNLKASALMIGLTWSAIGIIYLLYLTRMFRTPPPQYSLDKSTDEIKNEGLI</sequence>
<feature type="transmembrane region" description="Helical" evidence="5">
    <location>
        <begin position="42"/>
        <end position="62"/>
    </location>
</feature>
<evidence type="ECO:0000313" key="8">
    <source>
        <dbReference type="Proteomes" id="UP000215459"/>
    </source>
</evidence>
<keyword evidence="8" id="KW-1185">Reference proteome</keyword>
<gene>
    <name evidence="7" type="ORF">CHM34_04620</name>
</gene>
<feature type="transmembrane region" description="Helical" evidence="5">
    <location>
        <begin position="387"/>
        <end position="406"/>
    </location>
</feature>
<evidence type="ECO:0000256" key="4">
    <source>
        <dbReference type="ARBA" id="ARBA00023136"/>
    </source>
</evidence>